<dbReference type="Pfam" id="PF00646">
    <property type="entry name" value="F-box"/>
    <property type="match status" value="1"/>
</dbReference>
<evidence type="ECO:0000259" key="2">
    <source>
        <dbReference type="Pfam" id="PF00646"/>
    </source>
</evidence>
<comment type="subcellular location">
    <subcellularLocation>
        <location evidence="1">Cytoplasm</location>
        <location evidence="1">Cytoskeleton</location>
        <location evidence="1">Cilium axoneme</location>
    </subcellularLocation>
</comment>
<accession>A0ABR2YJQ7</accession>
<reference evidence="3 4" key="1">
    <citation type="journal article" date="2024" name="Nat. Commun.">
        <title>Phylogenomics reveals the evolutionary origins of lichenization in chlorophyte algae.</title>
        <authorList>
            <person name="Puginier C."/>
            <person name="Libourel C."/>
            <person name="Otte J."/>
            <person name="Skaloud P."/>
            <person name="Haon M."/>
            <person name="Grisel S."/>
            <person name="Petersen M."/>
            <person name="Berrin J.G."/>
            <person name="Delaux P.M."/>
            <person name="Dal Grande F."/>
            <person name="Keller J."/>
        </authorList>
    </citation>
    <scope>NUCLEOTIDE SEQUENCE [LARGE SCALE GENOMIC DNA]</scope>
    <source>
        <strain evidence="3 4">SAG 216-7</strain>
    </source>
</reference>
<dbReference type="SUPFAM" id="SSF81383">
    <property type="entry name" value="F-box domain"/>
    <property type="match status" value="1"/>
</dbReference>
<gene>
    <name evidence="3" type="ORF">WJX75_000501</name>
</gene>
<dbReference type="InterPro" id="IPR001810">
    <property type="entry name" value="F-box_dom"/>
</dbReference>
<dbReference type="InterPro" id="IPR032675">
    <property type="entry name" value="LRR_dom_sf"/>
</dbReference>
<keyword evidence="4" id="KW-1185">Reference proteome</keyword>
<evidence type="ECO:0000313" key="3">
    <source>
        <dbReference type="EMBL" id="KAK9906358.1"/>
    </source>
</evidence>
<sequence length="180" mass="20352">MLTGGKAEHVRAKPRVYTFLPEELWLKIASQFPLCDWVRASGTCNALHHMELDKIEEADIYTDSRNCIPGISAEHLAHNLQQLLRKAEHVHCMQLSPSYGLCYPAMLHLRHLALYLKEEYDSDLTFLQNLQEAENLHLSSVFYPLIMKVDTVPFLTANDWVAGGCKGPSQQPAPVCHEGL</sequence>
<dbReference type="CDD" id="cd09917">
    <property type="entry name" value="F-box_SF"/>
    <property type="match status" value="1"/>
</dbReference>
<proteinExistence type="predicted"/>
<protein>
    <recommendedName>
        <fullName evidence="2">F-box domain-containing protein</fullName>
    </recommendedName>
</protein>
<evidence type="ECO:0000256" key="1">
    <source>
        <dbReference type="ARBA" id="ARBA00004430"/>
    </source>
</evidence>
<name>A0ABR2YJQ7_9CHLO</name>
<evidence type="ECO:0000313" key="4">
    <source>
        <dbReference type="Proteomes" id="UP001491310"/>
    </source>
</evidence>
<feature type="domain" description="F-box" evidence="2">
    <location>
        <begin position="20"/>
        <end position="49"/>
    </location>
</feature>
<comment type="caution">
    <text evidence="3">The sequence shown here is derived from an EMBL/GenBank/DDBJ whole genome shotgun (WGS) entry which is preliminary data.</text>
</comment>
<dbReference type="Gene3D" id="3.80.10.10">
    <property type="entry name" value="Ribonuclease Inhibitor"/>
    <property type="match status" value="1"/>
</dbReference>
<dbReference type="InterPro" id="IPR036047">
    <property type="entry name" value="F-box-like_dom_sf"/>
</dbReference>
<dbReference type="Proteomes" id="UP001491310">
    <property type="component" value="Unassembled WGS sequence"/>
</dbReference>
<dbReference type="EMBL" id="JALJOT010000010">
    <property type="protein sequence ID" value="KAK9906358.1"/>
    <property type="molecule type" value="Genomic_DNA"/>
</dbReference>
<organism evidence="3 4">
    <name type="scientific">Coccomyxa subellipsoidea</name>
    <dbReference type="NCBI Taxonomy" id="248742"/>
    <lineage>
        <taxon>Eukaryota</taxon>
        <taxon>Viridiplantae</taxon>
        <taxon>Chlorophyta</taxon>
        <taxon>core chlorophytes</taxon>
        <taxon>Trebouxiophyceae</taxon>
        <taxon>Trebouxiophyceae incertae sedis</taxon>
        <taxon>Coccomyxaceae</taxon>
        <taxon>Coccomyxa</taxon>
    </lineage>
</organism>